<evidence type="ECO:0000256" key="3">
    <source>
        <dbReference type="ARBA" id="ARBA00038502"/>
    </source>
</evidence>
<dbReference type="EMBL" id="BAABKQ010000001">
    <property type="protein sequence ID" value="GAA4810979.1"/>
    <property type="molecule type" value="Genomic_DNA"/>
</dbReference>
<evidence type="ECO:0000256" key="2">
    <source>
        <dbReference type="ARBA" id="ARBA00023315"/>
    </source>
</evidence>
<evidence type="ECO:0000256" key="1">
    <source>
        <dbReference type="ARBA" id="ARBA00022679"/>
    </source>
</evidence>
<comment type="similarity">
    <text evidence="3">Belongs to the acetyltransferase family. RimJ subfamily.</text>
</comment>
<evidence type="ECO:0000313" key="5">
    <source>
        <dbReference type="EMBL" id="GAA4810979.1"/>
    </source>
</evidence>
<organism evidence="5 6">
    <name type="scientific">Tomitella cavernea</name>
    <dbReference type="NCBI Taxonomy" id="1387982"/>
    <lineage>
        <taxon>Bacteria</taxon>
        <taxon>Bacillati</taxon>
        <taxon>Actinomycetota</taxon>
        <taxon>Actinomycetes</taxon>
        <taxon>Mycobacteriales</taxon>
        <taxon>Tomitella</taxon>
    </lineage>
</organism>
<dbReference type="SUPFAM" id="SSF55729">
    <property type="entry name" value="Acyl-CoA N-acyltransferases (Nat)"/>
    <property type="match status" value="1"/>
</dbReference>
<dbReference type="Gene3D" id="3.40.630.30">
    <property type="match status" value="1"/>
</dbReference>
<comment type="caution">
    <text evidence="5">The sequence shown here is derived from an EMBL/GenBank/DDBJ whole genome shotgun (WGS) entry which is preliminary data.</text>
</comment>
<sequence length="192" mass="21884">MVTLRPVRMRDAKQWSRARIRDEDYLRPWEPTGSEPWVLRHRSAAWPAICMRLRLAARHGAIIPMVIEVDGRYTGQLTVGNIVRGPLRSAWIGYWVSTEYSGKRVASAAVALAVDHCLSRVGLHRLEATVRPENLASRSVLRRSGFREEGLLRNYMDVDGAWRDHILVGMTKEDFGDTAAARMVRAGRARWH</sequence>
<dbReference type="InterPro" id="IPR000182">
    <property type="entry name" value="GNAT_dom"/>
</dbReference>
<keyword evidence="2" id="KW-0012">Acyltransferase</keyword>
<keyword evidence="1" id="KW-0808">Transferase</keyword>
<name>A0ABP9CJP3_9ACTN</name>
<evidence type="ECO:0000259" key="4">
    <source>
        <dbReference type="PROSITE" id="PS51186"/>
    </source>
</evidence>
<feature type="domain" description="N-acetyltransferase" evidence="4">
    <location>
        <begin position="2"/>
        <end position="173"/>
    </location>
</feature>
<dbReference type="PANTHER" id="PTHR43792:SF8">
    <property type="entry name" value="[RIBOSOMAL PROTEIN US5]-ALANINE N-ACETYLTRANSFERASE"/>
    <property type="match status" value="1"/>
</dbReference>
<dbReference type="InterPro" id="IPR051531">
    <property type="entry name" value="N-acetyltransferase"/>
</dbReference>
<keyword evidence="6" id="KW-1185">Reference proteome</keyword>
<dbReference type="PROSITE" id="PS51186">
    <property type="entry name" value="GNAT"/>
    <property type="match status" value="1"/>
</dbReference>
<accession>A0ABP9CJP3</accession>
<dbReference type="PANTHER" id="PTHR43792">
    <property type="entry name" value="GNAT FAMILY, PUTATIVE (AFU_ORTHOLOGUE AFUA_3G00765)-RELATED-RELATED"/>
    <property type="match status" value="1"/>
</dbReference>
<dbReference type="InterPro" id="IPR016181">
    <property type="entry name" value="Acyl_CoA_acyltransferase"/>
</dbReference>
<dbReference type="Proteomes" id="UP001500839">
    <property type="component" value="Unassembled WGS sequence"/>
</dbReference>
<evidence type="ECO:0000313" key="6">
    <source>
        <dbReference type="Proteomes" id="UP001500839"/>
    </source>
</evidence>
<gene>
    <name evidence="5" type="ORF">GCM10023353_14260</name>
</gene>
<protein>
    <submittedName>
        <fullName evidence="5">GNAT family protein</fullName>
    </submittedName>
</protein>
<dbReference type="Pfam" id="PF13302">
    <property type="entry name" value="Acetyltransf_3"/>
    <property type="match status" value="1"/>
</dbReference>
<proteinExistence type="inferred from homology"/>
<reference evidence="6" key="1">
    <citation type="journal article" date="2019" name="Int. J. Syst. Evol. Microbiol.">
        <title>The Global Catalogue of Microorganisms (GCM) 10K type strain sequencing project: providing services to taxonomists for standard genome sequencing and annotation.</title>
        <authorList>
            <consortium name="The Broad Institute Genomics Platform"/>
            <consortium name="The Broad Institute Genome Sequencing Center for Infectious Disease"/>
            <person name="Wu L."/>
            <person name="Ma J."/>
        </authorList>
    </citation>
    <scope>NUCLEOTIDE SEQUENCE [LARGE SCALE GENOMIC DNA]</scope>
    <source>
        <strain evidence="6">JCM 18542</strain>
    </source>
</reference>